<dbReference type="SMART" id="SM00768">
    <property type="entry name" value="X8"/>
    <property type="match status" value="1"/>
</dbReference>
<keyword evidence="10" id="KW-1133">Transmembrane helix</keyword>
<dbReference type="Gene3D" id="1.20.58.1040">
    <property type="match status" value="1"/>
</dbReference>
<keyword evidence="13" id="KW-1185">Reference proteome</keyword>
<comment type="subcellular location">
    <subcellularLocation>
        <location evidence="1 9">Cell membrane</location>
        <topology evidence="1 9">Lipid-anchor</topology>
        <topology evidence="1 9">GPI-anchor</topology>
    </subcellularLocation>
</comment>
<proteinExistence type="inferred from homology"/>
<comment type="function">
    <text evidence="9">Splits internally a 1,3-beta-glucan molecule and transfers the newly generated reducing end (the donor) to the non-reducing end of another 1,3-beta-glucan molecule (the acceptor) forming a 1,3-beta linkage, resulting in the elongation of 1,3-beta-glucan chains in the cell wall.</text>
</comment>
<evidence type="ECO:0000256" key="4">
    <source>
        <dbReference type="ARBA" id="ARBA00022729"/>
    </source>
</evidence>
<evidence type="ECO:0000256" key="5">
    <source>
        <dbReference type="ARBA" id="ARBA00023136"/>
    </source>
</evidence>
<evidence type="ECO:0000256" key="10">
    <source>
        <dbReference type="SAM" id="Phobius"/>
    </source>
</evidence>
<evidence type="ECO:0000256" key="8">
    <source>
        <dbReference type="ARBA" id="ARBA00023288"/>
    </source>
</evidence>
<dbReference type="SUPFAM" id="SSF51445">
    <property type="entry name" value="(Trans)glycosidases"/>
    <property type="match status" value="1"/>
</dbReference>
<keyword evidence="3 9" id="KW-0336">GPI-anchor</keyword>
<dbReference type="EC" id="2.4.1.-" evidence="9"/>
<dbReference type="PANTHER" id="PTHR31468">
    <property type="entry name" value="1,3-BETA-GLUCANOSYLTRANSFERASE GAS1"/>
    <property type="match status" value="1"/>
</dbReference>
<evidence type="ECO:0000256" key="2">
    <source>
        <dbReference type="ARBA" id="ARBA00007528"/>
    </source>
</evidence>
<comment type="similarity">
    <text evidence="2 9">Belongs to the glycosyl hydrolase 72 family.</text>
</comment>
<feature type="signal peptide" evidence="9">
    <location>
        <begin position="1"/>
        <end position="23"/>
    </location>
</feature>
<feature type="domain" description="X8" evidence="11">
    <location>
        <begin position="382"/>
        <end position="472"/>
    </location>
</feature>
<evidence type="ECO:0000256" key="7">
    <source>
        <dbReference type="ARBA" id="ARBA00023180"/>
    </source>
</evidence>
<keyword evidence="6" id="KW-1015">Disulfide bond</keyword>
<reference evidence="12 13" key="1">
    <citation type="journal article" date="2024" name="J. Plant Pathol.">
        <title>Sequence and assembly of the genome of Seiridium unicorne, isolate CBS 538.82, causal agent of cypress canker disease.</title>
        <authorList>
            <person name="Scali E."/>
            <person name="Rocca G.D."/>
            <person name="Danti R."/>
            <person name="Garbelotto M."/>
            <person name="Barberini S."/>
            <person name="Baroncelli R."/>
            <person name="Emiliani G."/>
        </authorList>
    </citation>
    <scope>NUCLEOTIDE SEQUENCE [LARGE SCALE GENOMIC DNA]</scope>
    <source>
        <strain evidence="12 13">BM-138-508</strain>
    </source>
</reference>
<feature type="transmembrane region" description="Helical" evidence="10">
    <location>
        <begin position="515"/>
        <end position="533"/>
    </location>
</feature>
<name>A0ABR2UXX4_9PEZI</name>
<evidence type="ECO:0000256" key="6">
    <source>
        <dbReference type="ARBA" id="ARBA00023157"/>
    </source>
</evidence>
<dbReference type="PANTHER" id="PTHR31468:SF2">
    <property type="entry name" value="1,3-BETA-GLUCANOSYLTRANSFERASE GAS1"/>
    <property type="match status" value="1"/>
</dbReference>
<keyword evidence="9" id="KW-0808">Transferase</keyword>
<keyword evidence="4 9" id="KW-0732">Signal</keyword>
<dbReference type="Pfam" id="PF03198">
    <property type="entry name" value="Glyco_hydro_72"/>
    <property type="match status" value="1"/>
</dbReference>
<evidence type="ECO:0000313" key="12">
    <source>
        <dbReference type="EMBL" id="KAK9419130.1"/>
    </source>
</evidence>
<keyword evidence="10" id="KW-0812">Transmembrane</keyword>
<dbReference type="Gene3D" id="3.20.20.80">
    <property type="entry name" value="Glycosidases"/>
    <property type="match status" value="1"/>
</dbReference>
<evidence type="ECO:0000256" key="9">
    <source>
        <dbReference type="RuleBase" id="RU361209"/>
    </source>
</evidence>
<evidence type="ECO:0000256" key="3">
    <source>
        <dbReference type="ARBA" id="ARBA00022622"/>
    </source>
</evidence>
<evidence type="ECO:0000313" key="13">
    <source>
        <dbReference type="Proteomes" id="UP001408356"/>
    </source>
</evidence>
<evidence type="ECO:0000259" key="11">
    <source>
        <dbReference type="SMART" id="SM00768"/>
    </source>
</evidence>
<gene>
    <name evidence="12" type="ORF">SUNI508_01107</name>
</gene>
<dbReference type="InterPro" id="IPR004886">
    <property type="entry name" value="Glucanosyltransferase"/>
</dbReference>
<comment type="caution">
    <text evidence="12">The sequence shown here is derived from an EMBL/GenBank/DDBJ whole genome shotgun (WGS) entry which is preliminary data.</text>
</comment>
<dbReference type="EMBL" id="JARVKF010000330">
    <property type="protein sequence ID" value="KAK9419130.1"/>
    <property type="molecule type" value="Genomic_DNA"/>
</dbReference>
<sequence>MGFIKNALASSLLLAGNAAALDAVVMKGTKFFYENGTQFYIKGVAYQQDTAAGGETSTETTTYTDPLSNESNCERDVPILAALGTNTIRTYAVDPTADHSACMKLLSDAGIYVISDLSEPSLSINRDSPAWNVDLYDRYKAVVDDLGQYDNVIGFFAGNEVSNNASNTEASAYVKAAVRDTKNYIAAKQAAGGRWMGVGYAANDDANIRHNLADYFNCGNQSEAIDFFGYNIYSWCGQSSFTESGYDTQVDFFSNYSVPVFFAEYGCNTVNGADGRTWDDTTALYSDEMTGVFSGGIVYMYFEEDNDYGLVELNGDDASTMDNYKVLSSKLASVAPSSTSMDAYSATNSAQACPVVGDSWQAAEALPPTPNRDLCECMYKSLTCQPAASLDSDDYGDIFNYVCANDADACASIKHDEATGVYGPYVGCNSTQQLGAVLQAYYENQNSASTACDFDGSATINSSPASNGTCDTLMDAASSSASSVATATGGSSSSTSTANFAAPVRMDRLMTVGDLAIGMYMVAAAGVGAAMVML</sequence>
<keyword evidence="7" id="KW-0325">Glycoprotein</keyword>
<protein>
    <recommendedName>
        <fullName evidence="9">1,3-beta-glucanosyltransferase</fullName>
        <ecNumber evidence="9">2.4.1.-</ecNumber>
    </recommendedName>
</protein>
<keyword evidence="8 9" id="KW-0449">Lipoprotein</keyword>
<dbReference type="Pfam" id="PF07983">
    <property type="entry name" value="X8"/>
    <property type="match status" value="1"/>
</dbReference>
<evidence type="ECO:0000256" key="1">
    <source>
        <dbReference type="ARBA" id="ARBA00004609"/>
    </source>
</evidence>
<keyword evidence="5 9" id="KW-0472">Membrane</keyword>
<feature type="chain" id="PRO_5044968513" description="1,3-beta-glucanosyltransferase" evidence="9">
    <location>
        <begin position="24"/>
        <end position="534"/>
    </location>
</feature>
<accession>A0ABR2UXX4</accession>
<dbReference type="InterPro" id="IPR012946">
    <property type="entry name" value="X8"/>
</dbReference>
<organism evidence="12 13">
    <name type="scientific">Seiridium unicorne</name>
    <dbReference type="NCBI Taxonomy" id="138068"/>
    <lineage>
        <taxon>Eukaryota</taxon>
        <taxon>Fungi</taxon>
        <taxon>Dikarya</taxon>
        <taxon>Ascomycota</taxon>
        <taxon>Pezizomycotina</taxon>
        <taxon>Sordariomycetes</taxon>
        <taxon>Xylariomycetidae</taxon>
        <taxon>Amphisphaeriales</taxon>
        <taxon>Sporocadaceae</taxon>
        <taxon>Seiridium</taxon>
    </lineage>
</organism>
<dbReference type="Proteomes" id="UP001408356">
    <property type="component" value="Unassembled WGS sequence"/>
</dbReference>
<dbReference type="InterPro" id="IPR017853">
    <property type="entry name" value="GH"/>
</dbReference>